<keyword evidence="9" id="KW-0862">Zinc</keyword>
<evidence type="ECO:0000256" key="4">
    <source>
        <dbReference type="ARBA" id="ARBA00006247"/>
    </source>
</evidence>
<evidence type="ECO:0000256" key="3">
    <source>
        <dbReference type="ARBA" id="ARBA00005130"/>
    </source>
</evidence>
<comment type="pathway">
    <text evidence="3">Amino-acid biosynthesis; L-lysine biosynthesis via DAP pathway; LL-2,6-diaminopimelate from (S)-tetrahydrodipicolinate (succinylase route): step 3/3.</text>
</comment>
<dbReference type="UniPathway" id="UPA00034">
    <property type="reaction ID" value="UER00021"/>
</dbReference>
<protein>
    <recommendedName>
        <fullName evidence="6">Probable succinyl-diaminopimelate desuccinylase</fullName>
        <ecNumber evidence="5">3.5.1.18</ecNumber>
    </recommendedName>
</protein>
<dbReference type="InterPro" id="IPR036264">
    <property type="entry name" value="Bact_exopeptidase_dim_dom"/>
</dbReference>
<comment type="similarity">
    <text evidence="4">Belongs to the peptidase M20A family.</text>
</comment>
<dbReference type="Proteomes" id="UP000542813">
    <property type="component" value="Unassembled WGS sequence"/>
</dbReference>
<evidence type="ECO:0000259" key="12">
    <source>
        <dbReference type="Pfam" id="PF07687"/>
    </source>
</evidence>
<dbReference type="InterPro" id="IPR011650">
    <property type="entry name" value="Peptidase_M20_dimer"/>
</dbReference>
<evidence type="ECO:0000256" key="6">
    <source>
        <dbReference type="ARBA" id="ARBA00016853"/>
    </source>
</evidence>
<dbReference type="GO" id="GO:0009014">
    <property type="term" value="F:succinyl-diaminopimelate desuccinylase activity"/>
    <property type="evidence" value="ECO:0007669"/>
    <property type="project" value="UniProtKB-EC"/>
</dbReference>
<keyword evidence="8 13" id="KW-0378">Hydrolase</keyword>
<dbReference type="PANTHER" id="PTHR43808:SF25">
    <property type="entry name" value="PEPTIDASE M20 DIMERISATION DOMAIN-CONTAINING PROTEIN"/>
    <property type="match status" value="1"/>
</dbReference>
<sequence>MTPERLAAADAALLDARIDELWAGYVDVLSDLVRIPSTAPHERAAQELLAARARAAGMDAELWDTDPQGLAAHPGFATADHSRQVRPNLTAVLPGTGGGRSVAVSGHVDVVPVEPLAHWTRNPWGGTVDGDRLYGRGALDMKGGLVAGLLAIHAVASSGLPRRGDLVFESVIEEESTGNGTLAARERGPHVDAAVIPEITGEHVQIANPGVLWFEVTVTGTPAYVGQAGASVNAIDVAAELIAHLRSLPARFNAAFRHPAYDGIDEPLTLNTGTIRGGDWPSNVPLECVVGFRLAFPLDWPVQRARDEVLTCVDEFAAAQRRPGAHPPRVRWHGFQAPGFAIDPGEPIVALLRAEAEGVSGAPAPVSPMLGTADARYFAARGIPAVYYGPGGGGMHAPDEWVDLASVRRVARTLARTVAAWVGRA</sequence>
<dbReference type="PANTHER" id="PTHR43808">
    <property type="entry name" value="ACETYLORNITHINE DEACETYLASE"/>
    <property type="match status" value="1"/>
</dbReference>
<comment type="cofactor">
    <cofactor evidence="1">
        <name>Co(2+)</name>
        <dbReference type="ChEBI" id="CHEBI:48828"/>
    </cofactor>
</comment>
<dbReference type="EC" id="3.5.1.18" evidence="5"/>
<accession>A0A7W9GXF0</accession>
<gene>
    <name evidence="13" type="ORF">HD601_006410</name>
</gene>
<evidence type="ECO:0000256" key="9">
    <source>
        <dbReference type="ARBA" id="ARBA00022833"/>
    </source>
</evidence>
<keyword evidence="10" id="KW-0170">Cobalt</keyword>
<keyword evidence="14" id="KW-1185">Reference proteome</keyword>
<feature type="domain" description="Peptidase M20 dimerisation" evidence="12">
    <location>
        <begin position="206"/>
        <end position="316"/>
    </location>
</feature>
<evidence type="ECO:0000313" key="13">
    <source>
        <dbReference type="EMBL" id="MBB5791835.1"/>
    </source>
</evidence>
<evidence type="ECO:0000256" key="10">
    <source>
        <dbReference type="ARBA" id="ARBA00023285"/>
    </source>
</evidence>
<proteinExistence type="inferred from homology"/>
<evidence type="ECO:0000256" key="2">
    <source>
        <dbReference type="ARBA" id="ARBA00001947"/>
    </source>
</evidence>
<comment type="cofactor">
    <cofactor evidence="2">
        <name>Zn(2+)</name>
        <dbReference type="ChEBI" id="CHEBI:29105"/>
    </cofactor>
</comment>
<comment type="caution">
    <text evidence="13">The sequence shown here is derived from an EMBL/GenBank/DDBJ whole genome shotgun (WGS) entry which is preliminary data.</text>
</comment>
<evidence type="ECO:0000256" key="8">
    <source>
        <dbReference type="ARBA" id="ARBA00022801"/>
    </source>
</evidence>
<evidence type="ECO:0000313" key="14">
    <source>
        <dbReference type="Proteomes" id="UP000542813"/>
    </source>
</evidence>
<comment type="catalytic activity">
    <reaction evidence="11">
        <text>N-succinyl-(2S,6S)-2,6-diaminopimelate + H2O = (2S,6S)-2,6-diaminopimelate + succinate</text>
        <dbReference type="Rhea" id="RHEA:22608"/>
        <dbReference type="ChEBI" id="CHEBI:15377"/>
        <dbReference type="ChEBI" id="CHEBI:30031"/>
        <dbReference type="ChEBI" id="CHEBI:57609"/>
        <dbReference type="ChEBI" id="CHEBI:58087"/>
        <dbReference type="EC" id="3.5.1.18"/>
    </reaction>
</comment>
<dbReference type="GO" id="GO:0009089">
    <property type="term" value="P:lysine biosynthetic process via diaminopimelate"/>
    <property type="evidence" value="ECO:0007669"/>
    <property type="project" value="UniProtKB-UniPathway"/>
</dbReference>
<dbReference type="AlphaFoldDB" id="A0A7W9GXF0"/>
<dbReference type="PROSITE" id="PS00758">
    <property type="entry name" value="ARGE_DAPE_CPG2_1"/>
    <property type="match status" value="1"/>
</dbReference>
<dbReference type="InterPro" id="IPR050072">
    <property type="entry name" value="Peptidase_M20A"/>
</dbReference>
<dbReference type="SUPFAM" id="SSF55031">
    <property type="entry name" value="Bacterial exopeptidase dimerisation domain"/>
    <property type="match status" value="1"/>
</dbReference>
<dbReference type="EMBL" id="JACHMM010000001">
    <property type="protein sequence ID" value="MBB5791835.1"/>
    <property type="molecule type" value="Genomic_DNA"/>
</dbReference>
<evidence type="ECO:0000256" key="1">
    <source>
        <dbReference type="ARBA" id="ARBA00001941"/>
    </source>
</evidence>
<dbReference type="InterPro" id="IPR010182">
    <property type="entry name" value="ArgE/DapE"/>
</dbReference>
<dbReference type="SUPFAM" id="SSF53187">
    <property type="entry name" value="Zn-dependent exopeptidases"/>
    <property type="match status" value="1"/>
</dbReference>
<dbReference type="NCBIfam" id="NF005306">
    <property type="entry name" value="PRK06837.1"/>
    <property type="match status" value="1"/>
</dbReference>
<organism evidence="13 14">
    <name type="scientific">Jiangella mangrovi</name>
    <dbReference type="NCBI Taxonomy" id="1524084"/>
    <lineage>
        <taxon>Bacteria</taxon>
        <taxon>Bacillati</taxon>
        <taxon>Actinomycetota</taxon>
        <taxon>Actinomycetes</taxon>
        <taxon>Jiangellales</taxon>
        <taxon>Jiangellaceae</taxon>
        <taxon>Jiangella</taxon>
    </lineage>
</organism>
<dbReference type="Pfam" id="PF07687">
    <property type="entry name" value="M20_dimer"/>
    <property type="match status" value="1"/>
</dbReference>
<keyword evidence="7" id="KW-0479">Metal-binding</keyword>
<dbReference type="Pfam" id="PF01546">
    <property type="entry name" value="Peptidase_M20"/>
    <property type="match status" value="1"/>
</dbReference>
<dbReference type="RefSeq" id="WP_184828915.1">
    <property type="nucleotide sequence ID" value="NZ_JACHMM010000001.1"/>
</dbReference>
<dbReference type="Gene3D" id="3.40.630.10">
    <property type="entry name" value="Zn peptidases"/>
    <property type="match status" value="1"/>
</dbReference>
<evidence type="ECO:0000256" key="7">
    <source>
        <dbReference type="ARBA" id="ARBA00022723"/>
    </source>
</evidence>
<dbReference type="NCBIfam" id="TIGR01910">
    <property type="entry name" value="DapE-ArgE"/>
    <property type="match status" value="1"/>
</dbReference>
<dbReference type="InterPro" id="IPR001261">
    <property type="entry name" value="ArgE/DapE_CS"/>
</dbReference>
<dbReference type="Gene3D" id="3.30.70.360">
    <property type="match status" value="1"/>
</dbReference>
<dbReference type="InterPro" id="IPR002933">
    <property type="entry name" value="Peptidase_M20"/>
</dbReference>
<dbReference type="GO" id="GO:0046872">
    <property type="term" value="F:metal ion binding"/>
    <property type="evidence" value="ECO:0007669"/>
    <property type="project" value="UniProtKB-KW"/>
</dbReference>
<name>A0A7W9GXF0_9ACTN</name>
<evidence type="ECO:0000256" key="11">
    <source>
        <dbReference type="ARBA" id="ARBA00051301"/>
    </source>
</evidence>
<reference evidence="13 14" key="1">
    <citation type="submission" date="2020-08" db="EMBL/GenBank/DDBJ databases">
        <title>Sequencing the genomes of 1000 actinobacteria strains.</title>
        <authorList>
            <person name="Klenk H.-P."/>
        </authorList>
    </citation>
    <scope>NUCLEOTIDE SEQUENCE [LARGE SCALE GENOMIC DNA]</scope>
    <source>
        <strain evidence="13 14">DSM 102122</strain>
    </source>
</reference>
<evidence type="ECO:0000256" key="5">
    <source>
        <dbReference type="ARBA" id="ARBA00011921"/>
    </source>
</evidence>